<dbReference type="EMBL" id="BRXY01000429">
    <property type="protein sequence ID" value="GMH94219.1"/>
    <property type="molecule type" value="Genomic_DNA"/>
</dbReference>
<name>A0A9W7EVJ9_9STRA</name>
<reference evidence="2" key="1">
    <citation type="journal article" date="2023" name="Commun. Biol.">
        <title>Genome analysis of Parmales, the sister group of diatoms, reveals the evolutionary specialization of diatoms from phago-mixotrophs to photoautotrophs.</title>
        <authorList>
            <person name="Ban H."/>
            <person name="Sato S."/>
            <person name="Yoshikawa S."/>
            <person name="Yamada K."/>
            <person name="Nakamura Y."/>
            <person name="Ichinomiya M."/>
            <person name="Sato N."/>
            <person name="Blanc-Mathieu R."/>
            <person name="Endo H."/>
            <person name="Kuwata A."/>
            <person name="Ogata H."/>
        </authorList>
    </citation>
    <scope>NUCLEOTIDE SEQUENCE [LARGE SCALE GENOMIC DNA]</scope>
    <source>
        <strain evidence="2">NIES 3701</strain>
    </source>
</reference>
<sequence length="71" mass="8240">MNLPISSQPTSVHGFYKSFFKPPALAFKISRWTKWERLVPSHIDVAQHNYGGEEWVNHTPKVIAYLRSQQS</sequence>
<dbReference type="Proteomes" id="UP001165085">
    <property type="component" value="Unassembled WGS sequence"/>
</dbReference>
<proteinExistence type="predicted"/>
<gene>
    <name evidence="1" type="ORF">TrST_g13676</name>
</gene>
<organism evidence="1 2">
    <name type="scientific">Triparma strigata</name>
    <dbReference type="NCBI Taxonomy" id="1606541"/>
    <lineage>
        <taxon>Eukaryota</taxon>
        <taxon>Sar</taxon>
        <taxon>Stramenopiles</taxon>
        <taxon>Ochrophyta</taxon>
        <taxon>Bolidophyceae</taxon>
        <taxon>Parmales</taxon>
        <taxon>Triparmaceae</taxon>
        <taxon>Triparma</taxon>
    </lineage>
</organism>
<evidence type="ECO:0000313" key="2">
    <source>
        <dbReference type="Proteomes" id="UP001165085"/>
    </source>
</evidence>
<protein>
    <submittedName>
        <fullName evidence="1">Uncharacterized protein</fullName>
    </submittedName>
</protein>
<comment type="caution">
    <text evidence="1">The sequence shown here is derived from an EMBL/GenBank/DDBJ whole genome shotgun (WGS) entry which is preliminary data.</text>
</comment>
<evidence type="ECO:0000313" key="1">
    <source>
        <dbReference type="EMBL" id="GMH94219.1"/>
    </source>
</evidence>
<keyword evidence="2" id="KW-1185">Reference proteome</keyword>
<dbReference type="AlphaFoldDB" id="A0A9W7EVJ9"/>
<accession>A0A9W7EVJ9</accession>